<evidence type="ECO:0000313" key="12">
    <source>
        <dbReference type="EMBL" id="CAD6527268.1"/>
    </source>
</evidence>
<dbReference type="EC" id="2.3.2.2" evidence="9"/>
<dbReference type="PROSITE" id="PS00462">
    <property type="entry name" value="G_GLU_TRANSPEPTIDASE"/>
    <property type="match status" value="1"/>
</dbReference>
<evidence type="ECO:0000256" key="10">
    <source>
        <dbReference type="SAM" id="MobiDB-lite"/>
    </source>
</evidence>
<proteinExistence type="inferred from homology"/>
<comment type="caution">
    <text evidence="12">The sequence shown here is derived from an EMBL/GenBank/DDBJ whole genome shotgun (WGS) entry which is preliminary data.</text>
</comment>
<keyword evidence="9" id="KW-0317">Glutathione biosynthesis</keyword>
<accession>A0ABM8NIA7</accession>
<dbReference type="InterPro" id="IPR043138">
    <property type="entry name" value="GGT_lsub"/>
</dbReference>
<evidence type="ECO:0000256" key="3">
    <source>
        <dbReference type="ARBA" id="ARBA00009381"/>
    </source>
</evidence>
<name>A0ABM8NIA7_9BURK</name>
<dbReference type="EC" id="3.4.19.13" evidence="9"/>
<dbReference type="Proteomes" id="UP000656319">
    <property type="component" value="Unassembled WGS sequence"/>
</dbReference>
<dbReference type="InterPro" id="IPR029055">
    <property type="entry name" value="Ntn_hydrolases_N"/>
</dbReference>
<dbReference type="PRINTS" id="PR01210">
    <property type="entry name" value="GGTRANSPTASE"/>
</dbReference>
<comment type="PTM">
    <text evidence="9">Cleaved by autocatalysis into a large and a small subunit.</text>
</comment>
<evidence type="ECO:0000256" key="5">
    <source>
        <dbReference type="ARBA" id="ARBA00022801"/>
    </source>
</evidence>
<reference evidence="12 13" key="1">
    <citation type="submission" date="2020-10" db="EMBL/GenBank/DDBJ databases">
        <authorList>
            <person name="Peeters C."/>
        </authorList>
    </citation>
    <scope>NUCLEOTIDE SEQUENCE [LARGE SCALE GENOMIC DNA]</scope>
    <source>
        <strain evidence="12 13">LMG 27952</strain>
    </source>
</reference>
<organism evidence="12 13">
    <name type="scientific">Paraburkholderia hiiakae</name>
    <dbReference type="NCBI Taxonomy" id="1081782"/>
    <lineage>
        <taxon>Bacteria</taxon>
        <taxon>Pseudomonadati</taxon>
        <taxon>Pseudomonadota</taxon>
        <taxon>Betaproteobacteria</taxon>
        <taxon>Burkholderiales</taxon>
        <taxon>Burkholderiaceae</taxon>
        <taxon>Paraburkholderia</taxon>
    </lineage>
</organism>
<feature type="region of interest" description="Disordered" evidence="10">
    <location>
        <begin position="359"/>
        <end position="379"/>
    </location>
</feature>
<dbReference type="GO" id="GO:0036374">
    <property type="term" value="F:glutathione hydrolase activity"/>
    <property type="evidence" value="ECO:0007669"/>
    <property type="project" value="UniProtKB-EC"/>
</dbReference>
<dbReference type="EMBL" id="CAJHCQ010000004">
    <property type="protein sequence ID" value="CAD6527268.1"/>
    <property type="molecule type" value="Genomic_DNA"/>
</dbReference>
<comment type="pathway">
    <text evidence="9">Sulfur metabolism; glutathione metabolism.</text>
</comment>
<evidence type="ECO:0000313" key="13">
    <source>
        <dbReference type="Proteomes" id="UP000656319"/>
    </source>
</evidence>
<protein>
    <recommendedName>
        <fullName evidence="9">Glutathione hydrolase proenzyme</fullName>
        <ecNumber evidence="9">2.3.2.2</ecNumber>
        <ecNumber evidence="9">3.4.19.13</ecNumber>
    </recommendedName>
    <component>
        <recommendedName>
            <fullName evidence="9">Glutathione hydrolase large chain</fullName>
        </recommendedName>
    </component>
    <component>
        <recommendedName>
            <fullName evidence="9">Glutathione hydrolase small chain</fullName>
        </recommendedName>
    </component>
</protein>
<keyword evidence="11" id="KW-0732">Signal</keyword>
<comment type="subunit">
    <text evidence="9">This enzyme consists of two polypeptide chains, which are synthesized in precursor form from a single polypeptide.</text>
</comment>
<feature type="signal peptide" evidence="11">
    <location>
        <begin position="1"/>
        <end position="34"/>
    </location>
</feature>
<dbReference type="Gene3D" id="3.60.20.40">
    <property type="match status" value="1"/>
</dbReference>
<evidence type="ECO:0000256" key="1">
    <source>
        <dbReference type="ARBA" id="ARBA00001049"/>
    </source>
</evidence>
<dbReference type="SUPFAM" id="SSF56235">
    <property type="entry name" value="N-terminal nucleophile aminohydrolases (Ntn hydrolases)"/>
    <property type="match status" value="1"/>
</dbReference>
<evidence type="ECO:0000256" key="6">
    <source>
        <dbReference type="ARBA" id="ARBA00023145"/>
    </source>
</evidence>
<evidence type="ECO:0000256" key="9">
    <source>
        <dbReference type="RuleBase" id="RU368036"/>
    </source>
</evidence>
<dbReference type="Gene3D" id="1.10.246.130">
    <property type="match status" value="1"/>
</dbReference>
<dbReference type="PANTHER" id="PTHR43199">
    <property type="entry name" value="GLUTATHIONE HYDROLASE"/>
    <property type="match status" value="1"/>
</dbReference>
<dbReference type="NCBIfam" id="TIGR00066">
    <property type="entry name" value="g_glut_trans"/>
    <property type="match status" value="1"/>
</dbReference>
<evidence type="ECO:0000256" key="11">
    <source>
        <dbReference type="SAM" id="SignalP"/>
    </source>
</evidence>
<keyword evidence="7 9" id="KW-0012">Acyltransferase</keyword>
<evidence type="ECO:0000256" key="4">
    <source>
        <dbReference type="ARBA" id="ARBA00022679"/>
    </source>
</evidence>
<comment type="catalytic activity">
    <reaction evidence="1 9">
        <text>an S-substituted glutathione + H2O = an S-substituted L-cysteinylglycine + L-glutamate</text>
        <dbReference type="Rhea" id="RHEA:59468"/>
        <dbReference type="ChEBI" id="CHEBI:15377"/>
        <dbReference type="ChEBI" id="CHEBI:29985"/>
        <dbReference type="ChEBI" id="CHEBI:90779"/>
        <dbReference type="ChEBI" id="CHEBI:143103"/>
        <dbReference type="EC" id="3.4.19.13"/>
    </reaction>
</comment>
<evidence type="ECO:0000256" key="8">
    <source>
        <dbReference type="ARBA" id="ARBA00047417"/>
    </source>
</evidence>
<evidence type="ECO:0000256" key="2">
    <source>
        <dbReference type="ARBA" id="ARBA00001089"/>
    </source>
</evidence>
<keyword evidence="4 9" id="KW-0808">Transferase</keyword>
<dbReference type="PANTHER" id="PTHR43199:SF1">
    <property type="entry name" value="GLUTATHIONE HYDROLASE PROENZYME"/>
    <property type="match status" value="1"/>
</dbReference>
<evidence type="ECO:0000256" key="7">
    <source>
        <dbReference type="ARBA" id="ARBA00023315"/>
    </source>
</evidence>
<dbReference type="InterPro" id="IPR051792">
    <property type="entry name" value="GGT_bact"/>
</dbReference>
<dbReference type="Pfam" id="PF01019">
    <property type="entry name" value="G_glu_transpept"/>
    <property type="match status" value="1"/>
</dbReference>
<dbReference type="InterPro" id="IPR000101">
    <property type="entry name" value="GGT_peptidase"/>
</dbReference>
<dbReference type="InterPro" id="IPR055262">
    <property type="entry name" value="GGT_CS"/>
</dbReference>
<gene>
    <name evidence="12" type="primary">ggt</name>
    <name evidence="12" type="ORF">LMG27952_02010</name>
</gene>
<keyword evidence="5 9" id="KW-0378">Hydrolase</keyword>
<feature type="chain" id="PRO_5047433570" description="Glutathione hydrolase proenzyme" evidence="11">
    <location>
        <begin position="35"/>
        <end position="576"/>
    </location>
</feature>
<comment type="similarity">
    <text evidence="3 9">Belongs to the gamma-glutamyltransferase family.</text>
</comment>
<keyword evidence="6 9" id="KW-0865">Zymogen</keyword>
<comment type="catalytic activity">
    <reaction evidence="8 9">
        <text>an N-terminal (5-L-glutamyl)-[peptide] + an alpha-amino acid = 5-L-glutamyl amino acid + an N-terminal L-alpha-aminoacyl-[peptide]</text>
        <dbReference type="Rhea" id="RHEA:23904"/>
        <dbReference type="Rhea" id="RHEA-COMP:9780"/>
        <dbReference type="Rhea" id="RHEA-COMP:9795"/>
        <dbReference type="ChEBI" id="CHEBI:77644"/>
        <dbReference type="ChEBI" id="CHEBI:78597"/>
        <dbReference type="ChEBI" id="CHEBI:78599"/>
        <dbReference type="ChEBI" id="CHEBI:78608"/>
        <dbReference type="EC" id="2.3.2.2"/>
    </reaction>
</comment>
<comment type="catalytic activity">
    <reaction evidence="2 9">
        <text>glutathione + H2O = L-cysteinylglycine + L-glutamate</text>
        <dbReference type="Rhea" id="RHEA:28807"/>
        <dbReference type="ChEBI" id="CHEBI:15377"/>
        <dbReference type="ChEBI" id="CHEBI:29985"/>
        <dbReference type="ChEBI" id="CHEBI:57925"/>
        <dbReference type="ChEBI" id="CHEBI:61694"/>
        <dbReference type="EC" id="3.4.19.13"/>
    </reaction>
</comment>
<dbReference type="RefSeq" id="WP_201695744.1">
    <property type="nucleotide sequence ID" value="NZ_CAJHCQ010000004.1"/>
</dbReference>
<sequence length="576" mass="62288">MKLVQKTKISAAALALLSLSALSTGFLEVTPAFAKDTQQRPAVLNASAVAVADKYAADAAEQIFKEGGNAVDAAVAIAFSLAVTYPEAGNIGGGGFMTLYVNGKPYFLDYRERAPLAATRTMYLDDKGNVIPGKSLFGYDAVGVPGTVEGMWEAQKRFGKLPWKKVLAPAIAYARDGFVVDEQLAKRRDDAAKDFAGKTNFDEYFGNLKEGVTFKQPDLANVLTRIANQGAKDFYDGKTADLIAASMKGHGLITKRDLQEYKAVWRQPVEAKWNGYEIITAPPPSSGGVGLVQLLKMKAMLAPQFKDVPLNSPQYIHLIAEIEKRVFADRAQYLGDPDFYKVPVAQLTDDAYLAKRVAEVDPDKPSDTKSVQPGLGTSMPEKAETTHFSVVDKWGNAVSNTYTINGYFGSGVVVPGAGIVLNDEMDDFASKPGVPNMFGVVGSDANAIAPKKRPLSSMTPTILTKDGKVALVIGTPGGSRIFTSVFQVINNNYDFNMPLKEAVAAMRFHHQLLPPNTIFWEPYQPIDGELAKQVEAKGYVLKGQDFNGDIQAIRINGDTPDAVSDPRGRGVSRLIQ</sequence>
<keyword evidence="13" id="KW-1185">Reference proteome</keyword>
<dbReference type="InterPro" id="IPR043137">
    <property type="entry name" value="GGT_ssub_C"/>
</dbReference>
<feature type="region of interest" description="Disordered" evidence="10">
    <location>
        <begin position="557"/>
        <end position="576"/>
    </location>
</feature>